<dbReference type="AlphaFoldDB" id="A0A934NFH1"/>
<reference evidence="2" key="1">
    <citation type="submission" date="2020-10" db="EMBL/GenBank/DDBJ databases">
        <title>Ca. Dormibacterota MAGs.</title>
        <authorList>
            <person name="Montgomery K."/>
        </authorList>
    </citation>
    <scope>NUCLEOTIDE SEQUENCE [LARGE SCALE GENOMIC DNA]</scope>
    <source>
        <strain evidence="2">SC8812_S17_10</strain>
    </source>
</reference>
<keyword evidence="3" id="KW-1185">Reference proteome</keyword>
<dbReference type="RefSeq" id="WP_338204715.1">
    <property type="nucleotide sequence ID" value="NZ_JAEKNR010000217.1"/>
</dbReference>
<dbReference type="InterPro" id="IPR015947">
    <property type="entry name" value="PUA-like_sf"/>
</dbReference>
<dbReference type="Pfam" id="PF02190">
    <property type="entry name" value="LON_substr_bdg"/>
    <property type="match status" value="1"/>
</dbReference>
<accession>A0A934NFH1</accession>
<name>A0A934NFH1_9BACT</name>
<dbReference type="InterPro" id="IPR046336">
    <property type="entry name" value="Lon_prtase_N_sf"/>
</dbReference>
<comment type="caution">
    <text evidence="2">The sequence shown here is derived from an EMBL/GenBank/DDBJ whole genome shotgun (WGS) entry which is preliminary data.</text>
</comment>
<evidence type="ECO:0000313" key="3">
    <source>
        <dbReference type="Proteomes" id="UP000612893"/>
    </source>
</evidence>
<dbReference type="SMART" id="SM00464">
    <property type="entry name" value="LON"/>
    <property type="match status" value="1"/>
</dbReference>
<organism evidence="2 3">
    <name type="scientific">Candidatus Nephthysia bennettiae</name>
    <dbReference type="NCBI Taxonomy" id="3127016"/>
    <lineage>
        <taxon>Bacteria</taxon>
        <taxon>Bacillati</taxon>
        <taxon>Candidatus Dormiibacterota</taxon>
        <taxon>Candidatus Dormibacteria</taxon>
        <taxon>Candidatus Dormibacterales</taxon>
        <taxon>Candidatus Dormibacteraceae</taxon>
        <taxon>Candidatus Nephthysia</taxon>
    </lineage>
</organism>
<dbReference type="PANTHER" id="PTHR46732">
    <property type="entry name" value="ATP-DEPENDENT PROTEASE LA (LON) DOMAIN PROTEIN"/>
    <property type="match status" value="1"/>
</dbReference>
<gene>
    <name evidence="2" type="ORF">JF922_22140</name>
</gene>
<evidence type="ECO:0000259" key="1">
    <source>
        <dbReference type="PROSITE" id="PS51787"/>
    </source>
</evidence>
<dbReference type="SUPFAM" id="SSF88697">
    <property type="entry name" value="PUA domain-like"/>
    <property type="match status" value="1"/>
</dbReference>
<dbReference type="PANTHER" id="PTHR46732:SF8">
    <property type="entry name" value="ATP-DEPENDENT PROTEASE LA (LON) DOMAIN PROTEIN"/>
    <property type="match status" value="1"/>
</dbReference>
<dbReference type="EMBL" id="JAEKNR010000217">
    <property type="protein sequence ID" value="MBJ7600757.1"/>
    <property type="molecule type" value="Genomic_DNA"/>
</dbReference>
<feature type="domain" description="Lon N-terminal" evidence="1">
    <location>
        <begin position="7"/>
        <end position="191"/>
    </location>
</feature>
<evidence type="ECO:0000313" key="2">
    <source>
        <dbReference type="EMBL" id="MBJ7600757.1"/>
    </source>
</evidence>
<dbReference type="InterPro" id="IPR003111">
    <property type="entry name" value="Lon_prtase_N"/>
</dbReference>
<sequence length="207" mass="23107">MTEPERLPLFPLHTVLFPGGLLPLHVFEERYRLLVAEGRDFGVVLIRHGREVGPGLGDDVHPVGTVARLRKVEALPDGRYHVLAAGLGRFRVRELQRVRPYLTALIEPLPDDPTIPARPQLVDLLERYLSHRGLRLSEELAADLRREPGPRLMWMAGSLIDAEPAKRQRLLEAADPRLAETMLASELGKLESFGELGNVPPPPSEPN</sequence>
<dbReference type="PROSITE" id="PS51787">
    <property type="entry name" value="LON_N"/>
    <property type="match status" value="1"/>
</dbReference>
<dbReference type="Gene3D" id="2.30.130.40">
    <property type="entry name" value="LON domain-like"/>
    <property type="match status" value="1"/>
</dbReference>
<dbReference type="Proteomes" id="UP000612893">
    <property type="component" value="Unassembled WGS sequence"/>
</dbReference>
<protein>
    <submittedName>
        <fullName evidence="2">LON peptidase substrate-binding domain-containing protein</fullName>
    </submittedName>
</protein>
<proteinExistence type="predicted"/>